<dbReference type="RefSeq" id="WP_161255354.1">
    <property type="nucleotide sequence ID" value="NZ_WXEY01000003.1"/>
</dbReference>
<reference evidence="2 3" key="1">
    <citation type="submission" date="2020-01" db="EMBL/GenBank/DDBJ databases">
        <title>Whole-genome sequence of Heliobacterium undosum DSM 13378.</title>
        <authorList>
            <person name="Kyndt J.A."/>
            <person name="Meyer T.E."/>
        </authorList>
    </citation>
    <scope>NUCLEOTIDE SEQUENCE [LARGE SCALE GENOMIC DNA]</scope>
    <source>
        <strain evidence="2 3">DSM 13378</strain>
    </source>
</reference>
<keyword evidence="1" id="KW-1133">Transmembrane helix</keyword>
<protein>
    <recommendedName>
        <fullName evidence="4">Potassium transporter KefB</fullName>
    </recommendedName>
</protein>
<evidence type="ECO:0000313" key="2">
    <source>
        <dbReference type="EMBL" id="MZP28922.1"/>
    </source>
</evidence>
<dbReference type="EMBL" id="WXEY01000003">
    <property type="protein sequence ID" value="MZP28922.1"/>
    <property type="molecule type" value="Genomic_DNA"/>
</dbReference>
<keyword evidence="3" id="KW-1185">Reference proteome</keyword>
<keyword evidence="1" id="KW-0472">Membrane</keyword>
<accession>A0A845KYG5</accession>
<feature type="transmembrane region" description="Helical" evidence="1">
    <location>
        <begin position="5"/>
        <end position="26"/>
    </location>
</feature>
<comment type="caution">
    <text evidence="2">The sequence shown here is derived from an EMBL/GenBank/DDBJ whole genome shotgun (WGS) entry which is preliminary data.</text>
</comment>
<evidence type="ECO:0000313" key="3">
    <source>
        <dbReference type="Proteomes" id="UP000463470"/>
    </source>
</evidence>
<sequence>MRTRIWGYISVGIAGMLGLLIVNFFLQPLPLSLTSPLRLAVFFPIILSPIGLAAGYAGYRKGKDAYSRWGMFSNGLLLLFTQVYWVFGALLFGP</sequence>
<proteinExistence type="predicted"/>
<gene>
    <name evidence="2" type="ORF">GTO91_04260</name>
</gene>
<dbReference type="AlphaFoldDB" id="A0A845KYG5"/>
<organism evidence="2 3">
    <name type="scientific">Heliomicrobium undosum</name>
    <dbReference type="NCBI Taxonomy" id="121734"/>
    <lineage>
        <taxon>Bacteria</taxon>
        <taxon>Bacillati</taxon>
        <taxon>Bacillota</taxon>
        <taxon>Clostridia</taxon>
        <taxon>Eubacteriales</taxon>
        <taxon>Heliobacteriaceae</taxon>
        <taxon>Heliomicrobium</taxon>
    </lineage>
</organism>
<evidence type="ECO:0000256" key="1">
    <source>
        <dbReference type="SAM" id="Phobius"/>
    </source>
</evidence>
<evidence type="ECO:0008006" key="4">
    <source>
        <dbReference type="Google" id="ProtNLM"/>
    </source>
</evidence>
<keyword evidence="1" id="KW-0812">Transmembrane</keyword>
<feature type="transmembrane region" description="Helical" evidence="1">
    <location>
        <begin position="71"/>
        <end position="92"/>
    </location>
</feature>
<feature type="transmembrane region" description="Helical" evidence="1">
    <location>
        <begin position="38"/>
        <end position="59"/>
    </location>
</feature>
<dbReference type="OrthoDB" id="404702at186801"/>
<name>A0A845KYG5_9FIRM</name>
<dbReference type="Proteomes" id="UP000463470">
    <property type="component" value="Unassembled WGS sequence"/>
</dbReference>